<feature type="region of interest" description="Disordered" evidence="6">
    <location>
        <begin position="452"/>
        <end position="491"/>
    </location>
</feature>
<dbReference type="Proteomes" id="UP000188533">
    <property type="component" value="Unassembled WGS sequence"/>
</dbReference>
<evidence type="ECO:0000256" key="1">
    <source>
        <dbReference type="ARBA" id="ARBA00004123"/>
    </source>
</evidence>
<proteinExistence type="predicted"/>
<dbReference type="CDD" id="cd24162">
    <property type="entry name" value="Prp3_C"/>
    <property type="match status" value="1"/>
</dbReference>
<dbReference type="InterPro" id="IPR013881">
    <property type="entry name" value="Pre-mRNA_splic_Prp3_dom"/>
</dbReference>
<name>A0A1Q3EL75_LENED</name>
<feature type="region of interest" description="Disordered" evidence="6">
    <location>
        <begin position="59"/>
        <end position="96"/>
    </location>
</feature>
<dbReference type="Pfam" id="PF08572">
    <property type="entry name" value="PRP3"/>
    <property type="match status" value="1"/>
</dbReference>
<evidence type="ECO:0000313" key="10">
    <source>
        <dbReference type="Proteomes" id="UP000188533"/>
    </source>
</evidence>
<organism evidence="9 10">
    <name type="scientific">Lentinula edodes</name>
    <name type="common">Shiitake mushroom</name>
    <name type="synonym">Lentinus edodes</name>
    <dbReference type="NCBI Taxonomy" id="5353"/>
    <lineage>
        <taxon>Eukaryota</taxon>
        <taxon>Fungi</taxon>
        <taxon>Dikarya</taxon>
        <taxon>Basidiomycota</taxon>
        <taxon>Agaricomycotina</taxon>
        <taxon>Agaricomycetes</taxon>
        <taxon>Agaricomycetidae</taxon>
        <taxon>Agaricales</taxon>
        <taxon>Marasmiineae</taxon>
        <taxon>Omphalotaceae</taxon>
        <taxon>Lentinula</taxon>
    </lineage>
</organism>
<keyword evidence="4" id="KW-0539">Nucleus</keyword>
<dbReference type="InterPro" id="IPR027104">
    <property type="entry name" value="Prp3"/>
</dbReference>
<dbReference type="GO" id="GO:0046540">
    <property type="term" value="C:U4/U6 x U5 tri-snRNP complex"/>
    <property type="evidence" value="ECO:0007669"/>
    <property type="project" value="InterPro"/>
</dbReference>
<dbReference type="GO" id="GO:0000398">
    <property type="term" value="P:mRNA splicing, via spliceosome"/>
    <property type="evidence" value="ECO:0007669"/>
    <property type="project" value="InterPro"/>
</dbReference>
<keyword evidence="9" id="KW-0687">Ribonucleoprotein</keyword>
<feature type="compositionally biased region" description="Low complexity" evidence="6">
    <location>
        <begin position="23"/>
        <end position="34"/>
    </location>
</feature>
<dbReference type="STRING" id="5353.A0A1Q3EL75"/>
<dbReference type="PANTHER" id="PTHR14212">
    <property type="entry name" value="U4/U6-ASSOCIATED RNA SPLICING FACTOR-RELATED"/>
    <property type="match status" value="1"/>
</dbReference>
<dbReference type="EMBL" id="BDGU01000514">
    <property type="protein sequence ID" value="GAW07864.1"/>
    <property type="molecule type" value="Genomic_DNA"/>
</dbReference>
<feature type="domain" description="Small nuclear ribonucleoprotein Prp3 C-terminal" evidence="7">
    <location>
        <begin position="388"/>
        <end position="543"/>
    </location>
</feature>
<feature type="compositionally biased region" description="Low complexity" evidence="6">
    <location>
        <begin position="478"/>
        <end position="491"/>
    </location>
</feature>
<feature type="compositionally biased region" description="Low complexity" evidence="6">
    <location>
        <begin position="65"/>
        <end position="80"/>
    </location>
</feature>
<dbReference type="Pfam" id="PF06544">
    <property type="entry name" value="Prp3_C"/>
    <property type="match status" value="1"/>
</dbReference>
<evidence type="ECO:0000256" key="4">
    <source>
        <dbReference type="ARBA" id="ARBA00023242"/>
    </source>
</evidence>
<dbReference type="AlphaFoldDB" id="A0A1Q3EL75"/>
<reference evidence="9 10" key="2">
    <citation type="submission" date="2017-02" db="EMBL/GenBank/DDBJ databases">
        <title>A genome survey and senescence transcriptome analysis in Lentinula edodes.</title>
        <authorList>
            <person name="Sakamoto Y."/>
            <person name="Nakade K."/>
            <person name="Sato S."/>
            <person name="Yoshida Y."/>
            <person name="Miyazaki K."/>
            <person name="Natsume S."/>
            <person name="Konno N."/>
        </authorList>
    </citation>
    <scope>NUCLEOTIDE SEQUENCE [LARGE SCALE GENOMIC DNA]</scope>
    <source>
        <strain evidence="9 10">NBRC 111202</strain>
    </source>
</reference>
<evidence type="ECO:0000256" key="5">
    <source>
        <dbReference type="SAM" id="Coils"/>
    </source>
</evidence>
<protein>
    <submittedName>
        <fullName evidence="9">U4 u6 small nuclear ribonucleoprotein</fullName>
    </submittedName>
</protein>
<keyword evidence="2" id="KW-0507">mRNA processing</keyword>
<keyword evidence="10" id="KW-1185">Reference proteome</keyword>
<evidence type="ECO:0000256" key="6">
    <source>
        <dbReference type="SAM" id="MobiDB-lite"/>
    </source>
</evidence>
<comment type="caution">
    <text evidence="9">The sequence shown here is derived from an EMBL/GenBank/DDBJ whole genome shotgun (WGS) entry which is preliminary data.</text>
</comment>
<reference evidence="9 10" key="1">
    <citation type="submission" date="2016-08" db="EMBL/GenBank/DDBJ databases">
        <authorList>
            <consortium name="Lentinula edodes genome sequencing consortium"/>
            <person name="Sakamoto Y."/>
            <person name="Nakade K."/>
            <person name="Sato S."/>
            <person name="Yoshida Y."/>
            <person name="Miyazaki K."/>
            <person name="Natsume S."/>
            <person name="Konno N."/>
        </authorList>
    </citation>
    <scope>NUCLEOTIDE SEQUENCE [LARGE SCALE GENOMIC DNA]</scope>
    <source>
        <strain evidence="9 10">NBRC 111202</strain>
    </source>
</reference>
<dbReference type="PANTHER" id="PTHR14212:SF0">
    <property type="entry name" value="U4_U6 SMALL NUCLEAR RIBONUCLEOPROTEIN PRP3"/>
    <property type="match status" value="1"/>
</dbReference>
<accession>A0A1Q3EL75</accession>
<evidence type="ECO:0000256" key="2">
    <source>
        <dbReference type="ARBA" id="ARBA00022664"/>
    </source>
</evidence>
<dbReference type="InterPro" id="IPR010541">
    <property type="entry name" value="Prp3_C"/>
</dbReference>
<feature type="region of interest" description="Disordered" evidence="6">
    <location>
        <begin position="1"/>
        <end position="34"/>
    </location>
</feature>
<gene>
    <name evidence="9" type="ORF">LENED_009885</name>
</gene>
<evidence type="ECO:0000259" key="8">
    <source>
        <dbReference type="Pfam" id="PF08572"/>
    </source>
</evidence>
<feature type="coiled-coil region" evidence="5">
    <location>
        <begin position="350"/>
        <end position="381"/>
    </location>
</feature>
<evidence type="ECO:0000313" key="9">
    <source>
        <dbReference type="EMBL" id="GAW07864.1"/>
    </source>
</evidence>
<feature type="compositionally biased region" description="Acidic residues" evidence="6">
    <location>
        <begin position="457"/>
        <end position="474"/>
    </location>
</feature>
<feature type="domain" description="Pre-mRNA-splicing factor 3" evidence="8">
    <location>
        <begin position="153"/>
        <end position="365"/>
    </location>
</feature>
<sequence length="553" mass="60571">MSDRKRPLDGNGGGVNKKFKSDASTTETSSSTAAMIAQKRAEIAAKMAKMRNSVLSGAGVTLPGTTAPTTTTTTTTTTTAMDSLPKKPTPSDSVTPVLPADLARRVAEAKRKVAEYQTKLAVKDNPQPAFWFSQKKIDISSSATTAFPAPAPRPTRSTFRFNPKGKYVALGNQIRQDLQLEALKNRIAESARKAGMDGDMGIGGIGGVERSIKRPPPSAAQAEWWDIPLLPNKTYADIELYGIEGLNVRNGETSPITIYVQHPIKIPPPGSGGGGGGGLKPLMLTKKEQKKMRKLRRAGELQDKRDRIRMGLLPPDPPKVRLSNLMKVLTSDAIQDPTRVEAKVRREVAMRKHQHEKMNAERKLTDEQRREKIESKKLEEEKKGIYGAVFKIQTLSSPSHRFKIQKNAVQMGLTGVCVVNPNFGLVYVEGAGTFVRRYKRLMLVRIKWTEEGRGGDVPEDAEGEEAEKEEDDNVPDGSAESSKATTATTTTTSISLASNTCNLIWEGLLPHRSFAGFKPKVCPTDGAAREALGEKLRGYWDVARAWRVEEDVL</sequence>
<keyword evidence="5" id="KW-0175">Coiled coil</keyword>
<evidence type="ECO:0000259" key="7">
    <source>
        <dbReference type="Pfam" id="PF06544"/>
    </source>
</evidence>
<comment type="subcellular location">
    <subcellularLocation>
        <location evidence="1">Nucleus</location>
    </subcellularLocation>
</comment>
<evidence type="ECO:0000256" key="3">
    <source>
        <dbReference type="ARBA" id="ARBA00023187"/>
    </source>
</evidence>
<keyword evidence="3" id="KW-0508">mRNA splicing</keyword>